<gene>
    <name evidence="4" type="ORF">I596_439</name>
</gene>
<protein>
    <submittedName>
        <fullName evidence="4">Cadherin domain-containing protein</fullName>
    </submittedName>
</protein>
<organism evidence="4 5">
    <name type="scientific">Dokdonella koreensis DS-123</name>
    <dbReference type="NCBI Taxonomy" id="1300342"/>
    <lineage>
        <taxon>Bacteria</taxon>
        <taxon>Pseudomonadati</taxon>
        <taxon>Pseudomonadota</taxon>
        <taxon>Gammaproteobacteria</taxon>
        <taxon>Lysobacterales</taxon>
        <taxon>Rhodanobacteraceae</taxon>
        <taxon>Dokdonella</taxon>
    </lineage>
</organism>
<feature type="region of interest" description="Disordered" evidence="1">
    <location>
        <begin position="1039"/>
        <end position="1058"/>
    </location>
</feature>
<dbReference type="RefSeq" id="WP_067643462.1">
    <property type="nucleotide sequence ID" value="NZ_CP015249.1"/>
</dbReference>
<evidence type="ECO:0000256" key="2">
    <source>
        <dbReference type="SAM" id="SignalP"/>
    </source>
</evidence>
<accession>A0A167GEP5</accession>
<reference evidence="4 5" key="1">
    <citation type="submission" date="2016-04" db="EMBL/GenBank/DDBJ databases">
        <title>Complete genome sequence of Dokdonella koreensis DS-123T.</title>
        <authorList>
            <person name="Kim J.F."/>
            <person name="Lee H."/>
            <person name="Kwak M.-J."/>
        </authorList>
    </citation>
    <scope>NUCLEOTIDE SEQUENCE [LARGE SCALE GENOMIC DNA]</scope>
    <source>
        <strain evidence="4 5">DS-123</strain>
    </source>
</reference>
<keyword evidence="5" id="KW-1185">Reference proteome</keyword>
<dbReference type="Proteomes" id="UP000076830">
    <property type="component" value="Chromosome"/>
</dbReference>
<evidence type="ECO:0000259" key="3">
    <source>
        <dbReference type="Pfam" id="PF19190"/>
    </source>
</evidence>
<evidence type="ECO:0000313" key="4">
    <source>
        <dbReference type="EMBL" id="ANB16476.1"/>
    </source>
</evidence>
<evidence type="ECO:0000313" key="5">
    <source>
        <dbReference type="Proteomes" id="UP000076830"/>
    </source>
</evidence>
<dbReference type="InterPro" id="IPR059226">
    <property type="entry name" value="Choice_anch_Q_dom"/>
</dbReference>
<keyword evidence="2" id="KW-0732">Signal</keyword>
<dbReference type="STRING" id="1300342.I596_439"/>
<dbReference type="EMBL" id="CP015249">
    <property type="protein sequence ID" value="ANB16476.1"/>
    <property type="molecule type" value="Genomic_DNA"/>
</dbReference>
<feature type="domain" description="BACON" evidence="3">
    <location>
        <begin position="904"/>
        <end position="949"/>
    </location>
</feature>
<dbReference type="Pfam" id="PF19190">
    <property type="entry name" value="BACON_2"/>
    <property type="match status" value="1"/>
</dbReference>
<feature type="signal peptide" evidence="2">
    <location>
        <begin position="1"/>
        <end position="27"/>
    </location>
</feature>
<dbReference type="OrthoDB" id="6057622at2"/>
<dbReference type="NCBIfam" id="NF041518">
    <property type="entry name" value="choice_anch_Q"/>
    <property type="match status" value="1"/>
</dbReference>
<name>A0A167GEP5_9GAMM</name>
<dbReference type="InterPro" id="IPR024361">
    <property type="entry name" value="BACON"/>
</dbReference>
<proteinExistence type="predicted"/>
<dbReference type="PATRIC" id="fig|1300342.3.peg.428"/>
<dbReference type="KEGG" id="dko:I596_439"/>
<feature type="chain" id="PRO_5007886798" evidence="2">
    <location>
        <begin position="28"/>
        <end position="1483"/>
    </location>
</feature>
<dbReference type="InterPro" id="IPR011050">
    <property type="entry name" value="Pectin_lyase_fold/virulence"/>
</dbReference>
<dbReference type="SUPFAM" id="SSF51126">
    <property type="entry name" value="Pectin lyase-like"/>
    <property type="match status" value="2"/>
</dbReference>
<sequence length="1483" mass="150748">MRSACLRSLFAAALAVLLCTACAPVFAATRTVTHCLDDGSPGSLRSTVAAAQHGDVIDLSGLDCPAIALTQGPVVIGTIDEVNPSGPAFDLTFTGPGADRLAIQGTDSDYVLFNFRSGTLTLEGLTVSHGRSPPTNVLGLPGVGGCVFAIDNVTLRHVALHDCTAQYGGGVLSYIGDIRAEDSVVHDNRGILYAPTGQVAGAGLMAMNGFSFGKGNLHLLRSEVYGNVSTGSAVLGGAVFAHASLTVTDSVLRDNHAVSISQGAQGGAGLANLNLTVTRSRLYGNSVSGGVVGMGGALYGANGVLTLTESSVYDNRAAGSSQVYGGGIHSTSNQAVPSVVVNSTVSGNRAELAFGSGSTTAGELAAARAGLLREGTTAADVPAGLPPVSGGGLSLWAPLNIANSTIAFNTSHGNGGGLLHIATYPTHTVTMHSAIVAANQAPAGRDIAGAEQSSLMTIVTGSHNLVQSVNATVTLPADTLTADPRLLPLADNGGPTPTHELRFDSPALDAGTNPSALAFDQRGSGFPRELGAAADIGAYELDVANTRYRVTPTANAGGRIDPALPQEVVPGQTATFTLTPDPGFQVLSTGGSCGGSRTGATFTTAPVVAHCTVEVRFVDSAMMPVATVTPGTLSFDVDKGDSGTGLLTIGNTGTGLLEWTLHASAAARHEALSAPVAASATARLAAAQQAAPAGTASALPTPARGSLALSQTTDLTPVVRNSAACYEPELYTTENRYFRRFYFRDHPEIGAAVTIQSVDVAVESSTGKNLTVNLYTLPAATTPETIPLDGLTLIGTGSAYALGGSALSSLRVPVQGVVANTAAYDLVVEIVAPSGIDDGGFFYIGSTRSPETHATFMMAPACDIDAPTRVASLGFPNMRLILVVNVDDQTPVVPGCDNPTDIPWLRVTPEAGATAAGQTSTATVSVDSAGLTPGVHSALLCVASNDIGGHTPIEVPVRLRVAERQPIADVTPASFRFEATEGTHLADAMLVGNRGNAPLTFDLHTAAARWPLPYGPTPAKTDASIPGAFQASGLAPTQAAAAPAGAPPAGALPLAQTQDQTPAAMNSIACGSTAHTSASSYYRRFHFAEHPAVGARADIAGVDVGVESSNGIALTVNLYTVPAATPADAIPLGQLTLIGSAGTTIAAGTALQTVHVPVTGAVTDTTATDLVVEVAAPDGSTTGSRFFIGSTPAPETRSGFMMAPACGITNPAPLPSLGRPDMHLILVAYAVSEPVEPLACDDPATIPWLALGATGGVVAPLDLRPVALDVRSGGLAVGEHHALLCMTTNDPQRARIEVPVTLAVTRTDCIFGHDFEAGGGNRCGGTTAPPTAGVVFSGPVDHPIAQDRAGTSIHWTRGEVADGERIDAHFNAYFNGRRLAFWWPGAGLAPQAGVALHPASAEYRVLERGDTVGPAAVYSAVSDPGSTLWSGGGSGYLGFRFGCAAPGGTCYGYLHLETTAGTGFPARIVDYAYDPSGRPIRIR</sequence>
<evidence type="ECO:0000256" key="1">
    <source>
        <dbReference type="SAM" id="MobiDB-lite"/>
    </source>
</evidence>